<gene>
    <name evidence="2" type="ORF">P691DRAFT_356508</name>
</gene>
<protein>
    <submittedName>
        <fullName evidence="2">Uncharacterized protein</fullName>
    </submittedName>
</protein>
<evidence type="ECO:0000313" key="3">
    <source>
        <dbReference type="Proteomes" id="UP000807342"/>
    </source>
</evidence>
<dbReference type="Proteomes" id="UP000807342">
    <property type="component" value="Unassembled WGS sequence"/>
</dbReference>
<name>A0A9P6C0B8_9AGAR</name>
<feature type="compositionally biased region" description="Polar residues" evidence="1">
    <location>
        <begin position="59"/>
        <end position="71"/>
    </location>
</feature>
<sequence>MTTYDTVFGLLERREIMTSDGLVPEGCVEIFYSRALSDTIPGPDFEHFQLSEVFNVQVDENASPGPHSSNPTAPPLSHAAPNSRNSYLLQSAYALLPQAIGWELGTSFSLCDSCSNVSTGQHVKCIRDSHPESIHWRTPHEITTIVFAVTSSFFIDRGVN</sequence>
<dbReference type="EMBL" id="MU151392">
    <property type="protein sequence ID" value="KAF9444233.1"/>
    <property type="molecule type" value="Genomic_DNA"/>
</dbReference>
<organism evidence="2 3">
    <name type="scientific">Macrolepiota fuliginosa MF-IS2</name>
    <dbReference type="NCBI Taxonomy" id="1400762"/>
    <lineage>
        <taxon>Eukaryota</taxon>
        <taxon>Fungi</taxon>
        <taxon>Dikarya</taxon>
        <taxon>Basidiomycota</taxon>
        <taxon>Agaricomycotina</taxon>
        <taxon>Agaricomycetes</taxon>
        <taxon>Agaricomycetidae</taxon>
        <taxon>Agaricales</taxon>
        <taxon>Agaricineae</taxon>
        <taxon>Agaricaceae</taxon>
        <taxon>Macrolepiota</taxon>
    </lineage>
</organism>
<reference evidence="2" key="1">
    <citation type="submission" date="2020-11" db="EMBL/GenBank/DDBJ databases">
        <authorList>
            <consortium name="DOE Joint Genome Institute"/>
            <person name="Ahrendt S."/>
            <person name="Riley R."/>
            <person name="Andreopoulos W."/>
            <person name="Labutti K."/>
            <person name="Pangilinan J."/>
            <person name="Ruiz-Duenas F.J."/>
            <person name="Barrasa J.M."/>
            <person name="Sanchez-Garcia M."/>
            <person name="Camarero S."/>
            <person name="Miyauchi S."/>
            <person name="Serrano A."/>
            <person name="Linde D."/>
            <person name="Babiker R."/>
            <person name="Drula E."/>
            <person name="Ayuso-Fernandez I."/>
            <person name="Pacheco R."/>
            <person name="Padilla G."/>
            <person name="Ferreira P."/>
            <person name="Barriuso J."/>
            <person name="Kellner H."/>
            <person name="Castanera R."/>
            <person name="Alfaro M."/>
            <person name="Ramirez L."/>
            <person name="Pisabarro A.G."/>
            <person name="Kuo A."/>
            <person name="Tritt A."/>
            <person name="Lipzen A."/>
            <person name="He G."/>
            <person name="Yan M."/>
            <person name="Ng V."/>
            <person name="Cullen D."/>
            <person name="Martin F."/>
            <person name="Rosso M.-N."/>
            <person name="Henrissat B."/>
            <person name="Hibbett D."/>
            <person name="Martinez A.T."/>
            <person name="Grigoriev I.V."/>
        </authorList>
    </citation>
    <scope>NUCLEOTIDE SEQUENCE</scope>
    <source>
        <strain evidence="2">MF-IS2</strain>
    </source>
</reference>
<proteinExistence type="predicted"/>
<accession>A0A9P6C0B8</accession>
<evidence type="ECO:0000313" key="2">
    <source>
        <dbReference type="EMBL" id="KAF9444233.1"/>
    </source>
</evidence>
<feature type="region of interest" description="Disordered" evidence="1">
    <location>
        <begin position="59"/>
        <end position="80"/>
    </location>
</feature>
<keyword evidence="3" id="KW-1185">Reference proteome</keyword>
<evidence type="ECO:0000256" key="1">
    <source>
        <dbReference type="SAM" id="MobiDB-lite"/>
    </source>
</evidence>
<dbReference type="AlphaFoldDB" id="A0A9P6C0B8"/>
<comment type="caution">
    <text evidence="2">The sequence shown here is derived from an EMBL/GenBank/DDBJ whole genome shotgun (WGS) entry which is preliminary data.</text>
</comment>